<comment type="caution">
    <text evidence="4">The sequence shown here is derived from an EMBL/GenBank/DDBJ whole genome shotgun (WGS) entry which is preliminary data.</text>
</comment>
<evidence type="ECO:0000256" key="2">
    <source>
        <dbReference type="ARBA" id="ARBA00022842"/>
    </source>
</evidence>
<dbReference type="CDD" id="cd00685">
    <property type="entry name" value="Trans_IPPS_HT"/>
    <property type="match status" value="1"/>
</dbReference>
<keyword evidence="5" id="KW-1185">Reference proteome</keyword>
<evidence type="ECO:0000256" key="1">
    <source>
        <dbReference type="ARBA" id="ARBA00022723"/>
    </source>
</evidence>
<dbReference type="GO" id="GO:0004161">
    <property type="term" value="F:dimethylallyltranstransferase activity"/>
    <property type="evidence" value="ECO:0007669"/>
    <property type="project" value="UniProtKB-EC"/>
</dbReference>
<keyword evidence="2" id="KW-0460">Magnesium</keyword>
<dbReference type="EC" id="2.5.1.1" evidence="4"/>
<dbReference type="InterPro" id="IPR033749">
    <property type="entry name" value="Polyprenyl_synt_CS"/>
</dbReference>
<keyword evidence="1" id="KW-0479">Metal-binding</keyword>
<dbReference type="InterPro" id="IPR000092">
    <property type="entry name" value="Polyprenyl_synt"/>
</dbReference>
<dbReference type="PROSITE" id="PS00723">
    <property type="entry name" value="POLYPRENYL_SYNTHASE_1"/>
    <property type="match status" value="1"/>
</dbReference>
<dbReference type="RefSeq" id="WP_184835205.1">
    <property type="nucleotide sequence ID" value="NZ_BAAAVN010000006.1"/>
</dbReference>
<dbReference type="EC" id="2.5.1.10" evidence="4"/>
<dbReference type="GO" id="GO:0008299">
    <property type="term" value="P:isoprenoid biosynthetic process"/>
    <property type="evidence" value="ECO:0007669"/>
    <property type="project" value="InterPro"/>
</dbReference>
<comment type="similarity">
    <text evidence="3">Belongs to the FPP/GGPP synthase family.</text>
</comment>
<accession>A0A841DUE0</accession>
<sequence>MTAYAGTEAVTRTRQLVTPALRKAVATLPTSTRRIGEYHLGWTDKDGAPSSACSGKLIRSTLTLLAAEAVGGTAGPAIPMAVAVELVHNFTLLHDDVMDGDRTRRHRETAWSVFGTGPAIMAGDALLSLAFQAVAESGAAARAIGDTVQQLIEGQLADCEFETCKTIRYADCVAMAQRKTGALLSCAAELGGLSAGASPEQTARLRRFGAEVGLAYQYVDDLLGIWGDPAVTGKPVFNDLRRRKKSLPVAAALESRTAEGEEFGALYAARGELTTEQLARAAYLVEKTGARDHCQARANELMASAPGHLRSIASPDPPVSRSVARAIAELGNLARLAARRES</sequence>
<name>A0A841DUE0_9ACTN</name>
<dbReference type="GO" id="GO:0046872">
    <property type="term" value="F:metal ion binding"/>
    <property type="evidence" value="ECO:0007669"/>
    <property type="project" value="UniProtKB-KW"/>
</dbReference>
<reference evidence="4 5" key="1">
    <citation type="submission" date="2020-08" db="EMBL/GenBank/DDBJ databases">
        <title>Sequencing the genomes of 1000 actinobacteria strains.</title>
        <authorList>
            <person name="Klenk H.-P."/>
        </authorList>
    </citation>
    <scope>NUCLEOTIDE SEQUENCE [LARGE SCALE GENOMIC DNA]</scope>
    <source>
        <strain evidence="4 5">DSM 17294</strain>
    </source>
</reference>
<dbReference type="Pfam" id="PF00348">
    <property type="entry name" value="polyprenyl_synt"/>
    <property type="match status" value="1"/>
</dbReference>
<dbReference type="SFLD" id="SFLDS00005">
    <property type="entry name" value="Isoprenoid_Synthase_Type_I"/>
    <property type="match status" value="1"/>
</dbReference>
<dbReference type="AlphaFoldDB" id="A0A841DUE0"/>
<evidence type="ECO:0000256" key="3">
    <source>
        <dbReference type="RuleBase" id="RU004466"/>
    </source>
</evidence>
<dbReference type="InterPro" id="IPR008949">
    <property type="entry name" value="Isoprenoid_synthase_dom_sf"/>
</dbReference>
<dbReference type="GO" id="GO:0004337">
    <property type="term" value="F:(2E,6E)-farnesyl diphosphate synthase activity"/>
    <property type="evidence" value="ECO:0007669"/>
    <property type="project" value="UniProtKB-EC"/>
</dbReference>
<protein>
    <submittedName>
        <fullName evidence="4">Geranylgeranyl diphosphate synthase type I</fullName>
        <ecNumber evidence="4">2.5.1.1</ecNumber>
        <ecNumber evidence="4">2.5.1.10</ecNumber>
        <ecNumber evidence="4">2.5.1.29</ecNumber>
    </submittedName>
</protein>
<proteinExistence type="inferred from homology"/>
<evidence type="ECO:0000313" key="5">
    <source>
        <dbReference type="Proteomes" id="UP000558997"/>
    </source>
</evidence>
<evidence type="ECO:0000313" key="4">
    <source>
        <dbReference type="EMBL" id="MBB5979897.1"/>
    </source>
</evidence>
<dbReference type="GO" id="GO:0004311">
    <property type="term" value="F:geranylgeranyl diphosphate synthase activity"/>
    <property type="evidence" value="ECO:0007669"/>
    <property type="project" value="UniProtKB-EC"/>
</dbReference>
<dbReference type="EMBL" id="JACHNF010000001">
    <property type="protein sequence ID" value="MBB5979897.1"/>
    <property type="molecule type" value="Genomic_DNA"/>
</dbReference>
<dbReference type="EC" id="2.5.1.29" evidence="4"/>
<gene>
    <name evidence="4" type="ORF">HDA44_003238</name>
</gene>
<keyword evidence="3 4" id="KW-0808">Transferase</keyword>
<dbReference type="PANTHER" id="PTHR12001:SF86">
    <property type="entry name" value="GERANYLGERANYL DIPHOSPHATE SYNTHASE"/>
    <property type="match status" value="1"/>
</dbReference>
<dbReference type="Gene3D" id="1.10.600.10">
    <property type="entry name" value="Farnesyl Diphosphate Synthase"/>
    <property type="match status" value="1"/>
</dbReference>
<organism evidence="4 5">
    <name type="scientific">Kribbella solani</name>
    <dbReference type="NCBI Taxonomy" id="236067"/>
    <lineage>
        <taxon>Bacteria</taxon>
        <taxon>Bacillati</taxon>
        <taxon>Actinomycetota</taxon>
        <taxon>Actinomycetes</taxon>
        <taxon>Propionibacteriales</taxon>
        <taxon>Kribbellaceae</taxon>
        <taxon>Kribbella</taxon>
    </lineage>
</organism>
<dbReference type="PANTHER" id="PTHR12001">
    <property type="entry name" value="GERANYLGERANYL PYROPHOSPHATE SYNTHASE"/>
    <property type="match status" value="1"/>
</dbReference>
<dbReference type="SUPFAM" id="SSF48576">
    <property type="entry name" value="Terpenoid synthases"/>
    <property type="match status" value="1"/>
</dbReference>
<dbReference type="Proteomes" id="UP000558997">
    <property type="component" value="Unassembled WGS sequence"/>
</dbReference>